<dbReference type="Pfam" id="PF13620">
    <property type="entry name" value="CarboxypepD_reg"/>
    <property type="match status" value="1"/>
</dbReference>
<protein>
    <submittedName>
        <fullName evidence="2">Carboxypeptidase regulatory-like domain-containing protein</fullName>
    </submittedName>
</protein>
<dbReference type="EMBL" id="JAGQHR010000693">
    <property type="protein sequence ID" value="MCA9729434.1"/>
    <property type="molecule type" value="Genomic_DNA"/>
</dbReference>
<dbReference type="InterPro" id="IPR000998">
    <property type="entry name" value="MAM_dom"/>
</dbReference>
<dbReference type="InterPro" id="IPR025965">
    <property type="entry name" value="FlgD/Vpr_Ig-like"/>
</dbReference>
<dbReference type="GO" id="GO:0030246">
    <property type="term" value="F:carbohydrate binding"/>
    <property type="evidence" value="ECO:0007669"/>
    <property type="project" value="InterPro"/>
</dbReference>
<dbReference type="Proteomes" id="UP000697710">
    <property type="component" value="Unassembled WGS sequence"/>
</dbReference>
<evidence type="ECO:0000259" key="1">
    <source>
        <dbReference type="PROSITE" id="PS50060"/>
    </source>
</evidence>
<proteinExistence type="predicted"/>
<dbReference type="SUPFAM" id="SSF49899">
    <property type="entry name" value="Concanavalin A-like lectins/glucanases"/>
    <property type="match status" value="1"/>
</dbReference>
<feature type="non-terminal residue" evidence="2">
    <location>
        <position position="1"/>
    </location>
</feature>
<dbReference type="Gene3D" id="2.60.40.1120">
    <property type="entry name" value="Carboxypeptidase-like, regulatory domain"/>
    <property type="match status" value="1"/>
</dbReference>
<dbReference type="AlphaFoldDB" id="A0A956RS63"/>
<dbReference type="Gene3D" id="2.60.120.260">
    <property type="entry name" value="Galactose-binding domain-like"/>
    <property type="match status" value="1"/>
</dbReference>
<dbReference type="InterPro" id="IPR013784">
    <property type="entry name" value="Carb-bd-like_fold"/>
</dbReference>
<accession>A0A956RS63</accession>
<evidence type="ECO:0000313" key="2">
    <source>
        <dbReference type="EMBL" id="MCA9729434.1"/>
    </source>
</evidence>
<dbReference type="InterPro" id="IPR013320">
    <property type="entry name" value="ConA-like_dom_sf"/>
</dbReference>
<comment type="caution">
    <text evidence="2">The sequence shown here is derived from an EMBL/GenBank/DDBJ whole genome shotgun (WGS) entry which is preliminary data.</text>
</comment>
<reference evidence="2" key="2">
    <citation type="journal article" date="2021" name="Microbiome">
        <title>Successional dynamics and alternative stable states in a saline activated sludge microbial community over 9 years.</title>
        <authorList>
            <person name="Wang Y."/>
            <person name="Ye J."/>
            <person name="Ju F."/>
            <person name="Liu L."/>
            <person name="Boyd J.A."/>
            <person name="Deng Y."/>
            <person name="Parks D.H."/>
            <person name="Jiang X."/>
            <person name="Yin X."/>
            <person name="Woodcroft B.J."/>
            <person name="Tyson G.W."/>
            <person name="Hugenholtz P."/>
            <person name="Polz M.F."/>
            <person name="Zhang T."/>
        </authorList>
    </citation>
    <scope>NUCLEOTIDE SEQUENCE</scope>
    <source>
        <strain evidence="2">HKST-UBA01</strain>
    </source>
</reference>
<dbReference type="Pfam" id="PF13860">
    <property type="entry name" value="FlgD_ig"/>
    <property type="match status" value="1"/>
</dbReference>
<dbReference type="SUPFAM" id="SSF49452">
    <property type="entry name" value="Starch-binding domain-like"/>
    <property type="match status" value="1"/>
</dbReference>
<dbReference type="PROSITE" id="PS50060">
    <property type="entry name" value="MAM_2"/>
    <property type="match status" value="1"/>
</dbReference>
<gene>
    <name evidence="2" type="ORF">KC729_17230</name>
</gene>
<sequence length="580" mass="62412">GATTHNTWLTPDRRFCITSDETPTGHLRVWNVEDPLHVIAVGQWRHPEDEASSMHNVLISGTRAYCSWYTAGLEVIDLTHPDFPQRIANYDTFPSHAPPVFAGAWGVYPFLPSGTILVSDIQTGLYTIRIDPDAAAVHVEVRDGSNGEPVAAHLEFPDEPLEPGLSHDTREDGALDLFLTPGTRTVVARAFGFAESTSQIVVDGAVNTATIELTPLPSGSVAGAVRDAEGDPISGAQLAIAETPLTATTVADGSFSFDRIPAGTWSLEVRRFGYRGETLPIEIASGGAIEQEIGLVPSPITDDFEADRGWSVGASDDDATSGIWIRGEPIGTGGTAPAPGADHSEHGTQAFVTGNGGGPEGDDDVDGGKTTLFSPDYDLSQIERPWLELQVWYASGDAEDPLSDVFSIDASSDGGATWTNLLDVSANTDGWREERIAIGRFLQIGADVRLRFVARDTGIGSIVEVGIDDLQIYPGREDEPYYDPLPEGVRLVLDPVFPNPFRDLVRVRFRTDQAGPATLDVFDAAGRRIRRIDGAAAAQGPAQIVWDGRADFGEPAPSGAYWLRLHTDQGERVVRVVRIR</sequence>
<organism evidence="2 3">
    <name type="scientific">Eiseniibacteriota bacterium</name>
    <dbReference type="NCBI Taxonomy" id="2212470"/>
    <lineage>
        <taxon>Bacteria</taxon>
        <taxon>Candidatus Eiseniibacteriota</taxon>
    </lineage>
</organism>
<keyword evidence="2" id="KW-0378">Hydrolase</keyword>
<dbReference type="GO" id="GO:0004180">
    <property type="term" value="F:carboxypeptidase activity"/>
    <property type="evidence" value="ECO:0007669"/>
    <property type="project" value="UniProtKB-KW"/>
</dbReference>
<reference evidence="2" key="1">
    <citation type="submission" date="2020-04" db="EMBL/GenBank/DDBJ databases">
        <authorList>
            <person name="Zhang T."/>
        </authorList>
    </citation>
    <scope>NUCLEOTIDE SEQUENCE</scope>
    <source>
        <strain evidence="2">HKST-UBA01</strain>
    </source>
</reference>
<dbReference type="GO" id="GO:0016020">
    <property type="term" value="C:membrane"/>
    <property type="evidence" value="ECO:0007669"/>
    <property type="project" value="InterPro"/>
</dbReference>
<feature type="domain" description="MAM" evidence="1">
    <location>
        <begin position="300"/>
        <end position="479"/>
    </location>
</feature>
<dbReference type="Gene3D" id="2.60.40.4070">
    <property type="match status" value="1"/>
</dbReference>
<evidence type="ECO:0000313" key="3">
    <source>
        <dbReference type="Proteomes" id="UP000697710"/>
    </source>
</evidence>
<name>A0A956RS63_UNCEI</name>
<keyword evidence="2" id="KW-0645">Protease</keyword>
<keyword evidence="2" id="KW-0121">Carboxypeptidase</keyword>